<evidence type="ECO:0000313" key="2">
    <source>
        <dbReference type="EMBL" id="KAL3789069.1"/>
    </source>
</evidence>
<reference evidence="2 3" key="1">
    <citation type="submission" date="2024-10" db="EMBL/GenBank/DDBJ databases">
        <title>Updated reference genomes for cyclostephanoid diatoms.</title>
        <authorList>
            <person name="Roberts W.R."/>
            <person name="Alverson A.J."/>
        </authorList>
    </citation>
    <scope>NUCLEOTIDE SEQUENCE [LARGE SCALE GENOMIC DNA]</scope>
    <source>
        <strain evidence="2 3">AJA276-08</strain>
    </source>
</reference>
<organism evidence="2 3">
    <name type="scientific">Stephanodiscus triporus</name>
    <dbReference type="NCBI Taxonomy" id="2934178"/>
    <lineage>
        <taxon>Eukaryota</taxon>
        <taxon>Sar</taxon>
        <taxon>Stramenopiles</taxon>
        <taxon>Ochrophyta</taxon>
        <taxon>Bacillariophyta</taxon>
        <taxon>Coscinodiscophyceae</taxon>
        <taxon>Thalassiosirophycidae</taxon>
        <taxon>Stephanodiscales</taxon>
        <taxon>Stephanodiscaceae</taxon>
        <taxon>Stephanodiscus</taxon>
    </lineage>
</organism>
<dbReference type="PANTHER" id="PTHR34679:SF2">
    <property type="entry name" value="OS02G0122500 PROTEIN"/>
    <property type="match status" value="1"/>
</dbReference>
<keyword evidence="1" id="KW-0175">Coiled coil</keyword>
<proteinExistence type="predicted"/>
<sequence length="125" mass="13680">MFGLSASTALLGFQWKRQRTIGDEISSLKRTMPDLRGSSSAREALSAVTSAAAAADPSADDESYARSLRDALETEAKIEELTRERKELANSGPRDRHFNQGALLLFVGTTGLPILFKVIELTKWP</sequence>
<evidence type="ECO:0000313" key="3">
    <source>
        <dbReference type="Proteomes" id="UP001530315"/>
    </source>
</evidence>
<gene>
    <name evidence="2" type="ORF">ACHAW5_009808</name>
</gene>
<dbReference type="AlphaFoldDB" id="A0ABD3PM04"/>
<protein>
    <submittedName>
        <fullName evidence="2">Uncharacterized protein</fullName>
    </submittedName>
</protein>
<comment type="caution">
    <text evidence="2">The sequence shown here is derived from an EMBL/GenBank/DDBJ whole genome shotgun (WGS) entry which is preliminary data.</text>
</comment>
<dbReference type="Proteomes" id="UP001530315">
    <property type="component" value="Unassembled WGS sequence"/>
</dbReference>
<evidence type="ECO:0000256" key="1">
    <source>
        <dbReference type="SAM" id="Coils"/>
    </source>
</evidence>
<name>A0ABD3PM04_9STRA</name>
<keyword evidence="3" id="KW-1185">Reference proteome</keyword>
<accession>A0ABD3PM04</accession>
<dbReference type="EMBL" id="JALLAZ020000699">
    <property type="protein sequence ID" value="KAL3789069.1"/>
    <property type="molecule type" value="Genomic_DNA"/>
</dbReference>
<dbReference type="PANTHER" id="PTHR34679">
    <property type="match status" value="1"/>
</dbReference>
<feature type="coiled-coil region" evidence="1">
    <location>
        <begin position="64"/>
        <end position="91"/>
    </location>
</feature>